<keyword evidence="2" id="KW-1185">Reference proteome</keyword>
<name>A0AAW1P2H8_9CHLO</name>
<comment type="caution">
    <text evidence="1">The sequence shown here is derived from an EMBL/GenBank/DDBJ whole genome shotgun (WGS) entry which is preliminary data.</text>
</comment>
<dbReference type="Proteomes" id="UP001465755">
    <property type="component" value="Unassembled WGS sequence"/>
</dbReference>
<evidence type="ECO:0000313" key="2">
    <source>
        <dbReference type="Proteomes" id="UP001465755"/>
    </source>
</evidence>
<organism evidence="1 2">
    <name type="scientific">Symbiochloris irregularis</name>
    <dbReference type="NCBI Taxonomy" id="706552"/>
    <lineage>
        <taxon>Eukaryota</taxon>
        <taxon>Viridiplantae</taxon>
        <taxon>Chlorophyta</taxon>
        <taxon>core chlorophytes</taxon>
        <taxon>Trebouxiophyceae</taxon>
        <taxon>Trebouxiales</taxon>
        <taxon>Trebouxiaceae</taxon>
        <taxon>Symbiochloris</taxon>
    </lineage>
</organism>
<evidence type="ECO:0000313" key="1">
    <source>
        <dbReference type="EMBL" id="KAK9803522.1"/>
    </source>
</evidence>
<accession>A0AAW1P2H8</accession>
<sequence length="180" mass="19795">MSPTTTADSRYLAVLRSKNLLAARDSAERRVTISDTVLCRDEPAPTAADAASVLELISPVCRWLASRSNGISLLDVQFECCVFPEHDQPCLDRRKFVPVFLAGLRDLPLEISLSFYCQSREELFLLGSHTLTSDLAASLVSLTLHCRVRSSGFLALTQLSRLRKIVQPAVFGIAGPGFDR</sequence>
<dbReference type="EMBL" id="JALJOQ010000058">
    <property type="protein sequence ID" value="KAK9803522.1"/>
    <property type="molecule type" value="Genomic_DNA"/>
</dbReference>
<protein>
    <submittedName>
        <fullName evidence="1">Uncharacterized protein</fullName>
    </submittedName>
</protein>
<reference evidence="1 2" key="1">
    <citation type="journal article" date="2024" name="Nat. Commun.">
        <title>Phylogenomics reveals the evolutionary origins of lichenization in chlorophyte algae.</title>
        <authorList>
            <person name="Puginier C."/>
            <person name="Libourel C."/>
            <person name="Otte J."/>
            <person name="Skaloud P."/>
            <person name="Haon M."/>
            <person name="Grisel S."/>
            <person name="Petersen M."/>
            <person name="Berrin J.G."/>
            <person name="Delaux P.M."/>
            <person name="Dal Grande F."/>
            <person name="Keller J."/>
        </authorList>
    </citation>
    <scope>NUCLEOTIDE SEQUENCE [LARGE SCALE GENOMIC DNA]</scope>
    <source>
        <strain evidence="1 2">SAG 2036</strain>
    </source>
</reference>
<proteinExistence type="predicted"/>
<dbReference type="AlphaFoldDB" id="A0AAW1P2H8"/>
<gene>
    <name evidence="1" type="ORF">WJX73_002390</name>
</gene>